<dbReference type="InterPro" id="IPR001958">
    <property type="entry name" value="Tet-R_TetA/multi-R_MdtG-like"/>
</dbReference>
<protein>
    <submittedName>
        <fullName evidence="8">Tetracycline resistance protein, class C</fullName>
    </submittedName>
</protein>
<evidence type="ECO:0000313" key="8">
    <source>
        <dbReference type="EMBL" id="QDU62907.1"/>
    </source>
</evidence>
<keyword evidence="2" id="KW-0813">Transport</keyword>
<dbReference type="CDD" id="cd17330">
    <property type="entry name" value="MFS_SLC46_TetA_like"/>
    <property type="match status" value="1"/>
</dbReference>
<reference evidence="8 9" key="1">
    <citation type="submission" date="2019-02" db="EMBL/GenBank/DDBJ databases">
        <title>Deep-cultivation of Planctomycetes and their phenomic and genomic characterization uncovers novel biology.</title>
        <authorList>
            <person name="Wiegand S."/>
            <person name="Jogler M."/>
            <person name="Boedeker C."/>
            <person name="Pinto D."/>
            <person name="Vollmers J."/>
            <person name="Rivas-Marin E."/>
            <person name="Kohn T."/>
            <person name="Peeters S.H."/>
            <person name="Heuer A."/>
            <person name="Rast P."/>
            <person name="Oberbeckmann S."/>
            <person name="Bunk B."/>
            <person name="Jeske O."/>
            <person name="Meyerdierks A."/>
            <person name="Storesund J.E."/>
            <person name="Kallscheuer N."/>
            <person name="Luecker S."/>
            <person name="Lage O.M."/>
            <person name="Pohl T."/>
            <person name="Merkel B.J."/>
            <person name="Hornburger P."/>
            <person name="Mueller R.-W."/>
            <person name="Bruemmer F."/>
            <person name="Labrenz M."/>
            <person name="Spormann A.M."/>
            <person name="Op den Camp H."/>
            <person name="Overmann J."/>
            <person name="Amann R."/>
            <person name="Jetten M.S.M."/>
            <person name="Mascher T."/>
            <person name="Medema M.H."/>
            <person name="Devos D.P."/>
            <person name="Kaster A.-K."/>
            <person name="Ovreas L."/>
            <person name="Rohde M."/>
            <person name="Galperin M.Y."/>
            <person name="Jogler C."/>
        </authorList>
    </citation>
    <scope>NUCLEOTIDE SEQUENCE [LARGE SCALE GENOMIC DNA]</scope>
    <source>
        <strain evidence="8 9">Pan216</strain>
    </source>
</reference>
<evidence type="ECO:0000256" key="4">
    <source>
        <dbReference type="ARBA" id="ARBA00022989"/>
    </source>
</evidence>
<gene>
    <name evidence="8" type="primary">tetA_3</name>
    <name evidence="8" type="ORF">Pan216_37800</name>
</gene>
<evidence type="ECO:0000256" key="3">
    <source>
        <dbReference type="ARBA" id="ARBA00022692"/>
    </source>
</evidence>
<feature type="transmembrane region" description="Helical" evidence="6">
    <location>
        <begin position="134"/>
        <end position="158"/>
    </location>
</feature>
<feature type="transmembrane region" description="Helical" evidence="6">
    <location>
        <begin position="401"/>
        <end position="418"/>
    </location>
</feature>
<feature type="transmembrane region" description="Helical" evidence="6">
    <location>
        <begin position="41"/>
        <end position="61"/>
    </location>
</feature>
<feature type="transmembrane region" description="Helical" evidence="6">
    <location>
        <begin position="281"/>
        <end position="299"/>
    </location>
</feature>
<feature type="transmembrane region" description="Helical" evidence="6">
    <location>
        <begin position="7"/>
        <end position="29"/>
    </location>
</feature>
<dbReference type="SUPFAM" id="SSF103473">
    <property type="entry name" value="MFS general substrate transporter"/>
    <property type="match status" value="1"/>
</dbReference>
<dbReference type="GO" id="GO:0016020">
    <property type="term" value="C:membrane"/>
    <property type="evidence" value="ECO:0007669"/>
    <property type="project" value="UniProtKB-SubCell"/>
</dbReference>
<dbReference type="InterPro" id="IPR036259">
    <property type="entry name" value="MFS_trans_sf"/>
</dbReference>
<proteinExistence type="predicted"/>
<name>A0A518B7F2_9BACT</name>
<evidence type="ECO:0000259" key="7">
    <source>
        <dbReference type="PROSITE" id="PS50850"/>
    </source>
</evidence>
<keyword evidence="3 6" id="KW-0812">Transmembrane</keyword>
<dbReference type="KEGG" id="knv:Pan216_37800"/>
<evidence type="ECO:0000256" key="1">
    <source>
        <dbReference type="ARBA" id="ARBA00004141"/>
    </source>
</evidence>
<feature type="transmembrane region" description="Helical" evidence="6">
    <location>
        <begin position="311"/>
        <end position="329"/>
    </location>
</feature>
<evidence type="ECO:0000313" key="9">
    <source>
        <dbReference type="Proteomes" id="UP000317093"/>
    </source>
</evidence>
<dbReference type="PANTHER" id="PTHR23504">
    <property type="entry name" value="MAJOR FACILITATOR SUPERFAMILY DOMAIN-CONTAINING PROTEIN 10"/>
    <property type="match status" value="1"/>
</dbReference>
<dbReference type="AlphaFoldDB" id="A0A518B7F2"/>
<evidence type="ECO:0000256" key="2">
    <source>
        <dbReference type="ARBA" id="ARBA00022448"/>
    </source>
</evidence>
<dbReference type="PROSITE" id="PS50850">
    <property type="entry name" value="MFS"/>
    <property type="match status" value="1"/>
</dbReference>
<evidence type="ECO:0000256" key="5">
    <source>
        <dbReference type="ARBA" id="ARBA00023136"/>
    </source>
</evidence>
<dbReference type="Gene3D" id="1.20.1250.20">
    <property type="entry name" value="MFS general substrate transporter like domains"/>
    <property type="match status" value="1"/>
</dbReference>
<dbReference type="GO" id="GO:0022857">
    <property type="term" value="F:transmembrane transporter activity"/>
    <property type="evidence" value="ECO:0007669"/>
    <property type="project" value="InterPro"/>
</dbReference>
<keyword evidence="9" id="KW-1185">Reference proteome</keyword>
<dbReference type="RefSeq" id="WP_419192680.1">
    <property type="nucleotide sequence ID" value="NZ_CP036279.1"/>
</dbReference>
<organism evidence="8 9">
    <name type="scientific">Kolteria novifilia</name>
    <dbReference type="NCBI Taxonomy" id="2527975"/>
    <lineage>
        <taxon>Bacteria</taxon>
        <taxon>Pseudomonadati</taxon>
        <taxon>Planctomycetota</taxon>
        <taxon>Planctomycetia</taxon>
        <taxon>Kolteriales</taxon>
        <taxon>Kolteriaceae</taxon>
        <taxon>Kolteria</taxon>
    </lineage>
</organism>
<feature type="transmembrane region" description="Helical" evidence="6">
    <location>
        <begin position="239"/>
        <end position="261"/>
    </location>
</feature>
<feature type="transmembrane region" description="Helical" evidence="6">
    <location>
        <begin position="197"/>
        <end position="218"/>
    </location>
</feature>
<evidence type="ECO:0000256" key="6">
    <source>
        <dbReference type="SAM" id="Phobius"/>
    </source>
</evidence>
<dbReference type="InterPro" id="IPR020846">
    <property type="entry name" value="MFS_dom"/>
</dbReference>
<accession>A0A518B7F2</accession>
<dbReference type="PRINTS" id="PR01035">
    <property type="entry name" value="TCRTETA"/>
</dbReference>
<keyword evidence="5 6" id="KW-0472">Membrane</keyword>
<sequence>MTASRRALGIVFLTVMIDLLGFGIVMPILVRYGKALEAGPAILGLLLSSFSAMQFLFAPIWGRVSDRVGRRPILILGLAGSVVFYALFGYASSIANLTLLFVSRIGAGIAGATISTAQAYIADVTPPERRTAGMALIGAAFGIGFTLGPILGASALLLEPGTVVELPVTEDQVLVESELPQPQADATASSMSPWPGYAAAGLSGLALVLAIFVLPESLPKGGRTSEHHWFDQRHLRRALQLPGMGALLLIFAMTTFAFAQFESTLPLLTLDAFGLDDQSNFYLFAYVGLILTICQGGIVRRMSKTMASQRIATTGASTLLAGMFGVVLAGATGSLWFFVVATLPIIAGFAMLTSSIPAMVSLRANSAEHGGILGVNQSGSAIARILGPFCGIILMDQSRSLPYWLAAGMMLLSIALLVRQPKDDASPE</sequence>
<dbReference type="EMBL" id="CP036279">
    <property type="protein sequence ID" value="QDU62907.1"/>
    <property type="molecule type" value="Genomic_DNA"/>
</dbReference>
<dbReference type="InterPro" id="IPR011701">
    <property type="entry name" value="MFS"/>
</dbReference>
<dbReference type="Proteomes" id="UP000317093">
    <property type="component" value="Chromosome"/>
</dbReference>
<feature type="domain" description="Major facilitator superfamily (MFS) profile" evidence="7">
    <location>
        <begin position="7"/>
        <end position="425"/>
    </location>
</feature>
<keyword evidence="4 6" id="KW-1133">Transmembrane helix</keyword>
<comment type="subcellular location">
    <subcellularLocation>
        <location evidence="1">Membrane</location>
        <topology evidence="1">Multi-pass membrane protein</topology>
    </subcellularLocation>
</comment>
<dbReference type="PANTHER" id="PTHR23504:SF15">
    <property type="entry name" value="MAJOR FACILITATOR SUPERFAMILY (MFS) PROFILE DOMAIN-CONTAINING PROTEIN"/>
    <property type="match status" value="1"/>
</dbReference>
<feature type="transmembrane region" description="Helical" evidence="6">
    <location>
        <begin position="73"/>
        <end position="95"/>
    </location>
</feature>
<dbReference type="Pfam" id="PF07690">
    <property type="entry name" value="MFS_1"/>
    <property type="match status" value="1"/>
</dbReference>
<feature type="transmembrane region" description="Helical" evidence="6">
    <location>
        <begin position="335"/>
        <end position="360"/>
    </location>
</feature>
<feature type="transmembrane region" description="Helical" evidence="6">
    <location>
        <begin position="101"/>
        <end position="122"/>
    </location>
</feature>